<evidence type="ECO:0000256" key="7">
    <source>
        <dbReference type="ARBA" id="ARBA00022989"/>
    </source>
</evidence>
<dbReference type="PROSITE" id="PS00855">
    <property type="entry name" value="SPASE_II"/>
    <property type="match status" value="1"/>
</dbReference>
<gene>
    <name evidence="9 12" type="primary">lspA</name>
    <name evidence="12" type="ORF">CH330_07885</name>
</gene>
<dbReference type="EC" id="3.4.23.36" evidence="9"/>
<dbReference type="GO" id="GO:0004190">
    <property type="term" value="F:aspartic-type endopeptidase activity"/>
    <property type="evidence" value="ECO:0007669"/>
    <property type="project" value="UniProtKB-UniRule"/>
</dbReference>
<name>A0A235BR70_UNCW3</name>
<dbReference type="Proteomes" id="UP000215559">
    <property type="component" value="Unassembled WGS sequence"/>
</dbReference>
<evidence type="ECO:0000256" key="9">
    <source>
        <dbReference type="HAMAP-Rule" id="MF_00161"/>
    </source>
</evidence>
<evidence type="ECO:0000256" key="1">
    <source>
        <dbReference type="ARBA" id="ARBA00006139"/>
    </source>
</evidence>
<comment type="pathway">
    <text evidence="9">Protein modification; lipoprotein biosynthesis (signal peptide cleavage).</text>
</comment>
<organism evidence="12 13">
    <name type="scientific">candidate division WOR-3 bacterium JGI_Cruoil_03_51_56</name>
    <dbReference type="NCBI Taxonomy" id="1973747"/>
    <lineage>
        <taxon>Bacteria</taxon>
        <taxon>Bacteria division WOR-3</taxon>
    </lineage>
</organism>
<dbReference type="AlphaFoldDB" id="A0A235BR70"/>
<reference evidence="12 13" key="1">
    <citation type="submission" date="2017-07" db="EMBL/GenBank/DDBJ databases">
        <title>Recovery of genomes from metagenomes via a dereplication, aggregation, and scoring strategy.</title>
        <authorList>
            <person name="Sieber C.M."/>
            <person name="Probst A.J."/>
            <person name="Sharrar A."/>
            <person name="Thomas B.C."/>
            <person name="Hess M."/>
            <person name="Tringe S.G."/>
            <person name="Banfield J.F."/>
        </authorList>
    </citation>
    <scope>NUCLEOTIDE SEQUENCE [LARGE SCALE GENOMIC DNA]</scope>
    <source>
        <strain evidence="12">JGI_Cruoil_03_51_56</strain>
    </source>
</reference>
<evidence type="ECO:0000256" key="5">
    <source>
        <dbReference type="ARBA" id="ARBA00022750"/>
    </source>
</evidence>
<evidence type="ECO:0000256" key="6">
    <source>
        <dbReference type="ARBA" id="ARBA00022801"/>
    </source>
</evidence>
<evidence type="ECO:0000256" key="3">
    <source>
        <dbReference type="ARBA" id="ARBA00022670"/>
    </source>
</evidence>
<evidence type="ECO:0000256" key="4">
    <source>
        <dbReference type="ARBA" id="ARBA00022692"/>
    </source>
</evidence>
<comment type="similarity">
    <text evidence="1 9 11">Belongs to the peptidase A8 family.</text>
</comment>
<dbReference type="InterPro" id="IPR001872">
    <property type="entry name" value="Peptidase_A8"/>
</dbReference>
<feature type="transmembrane region" description="Helical" evidence="9">
    <location>
        <begin position="122"/>
        <end position="142"/>
    </location>
</feature>
<dbReference type="GO" id="GO:0005886">
    <property type="term" value="C:plasma membrane"/>
    <property type="evidence" value="ECO:0007669"/>
    <property type="project" value="UniProtKB-SubCell"/>
</dbReference>
<evidence type="ECO:0000256" key="10">
    <source>
        <dbReference type="RuleBase" id="RU000594"/>
    </source>
</evidence>
<comment type="catalytic activity">
    <reaction evidence="9 10">
        <text>Release of signal peptides from bacterial membrane prolipoproteins. Hydrolyzes -Xaa-Yaa-Zaa-|-(S,diacylglyceryl)Cys-, in which Xaa is hydrophobic (preferably Leu), and Yaa (Ala or Ser) and Zaa (Gly or Ala) have small, neutral side chains.</text>
        <dbReference type="EC" id="3.4.23.36"/>
    </reaction>
</comment>
<keyword evidence="5 9" id="KW-0064">Aspartyl protease</keyword>
<keyword evidence="4 9" id="KW-0812">Transmembrane</keyword>
<dbReference type="PRINTS" id="PR00781">
    <property type="entry name" value="LIPOSIGPTASE"/>
</dbReference>
<dbReference type="PANTHER" id="PTHR33695:SF1">
    <property type="entry name" value="LIPOPROTEIN SIGNAL PEPTIDASE"/>
    <property type="match status" value="1"/>
</dbReference>
<feature type="active site" evidence="9">
    <location>
        <position position="130"/>
    </location>
</feature>
<keyword evidence="3 9" id="KW-0645">Protease</keyword>
<keyword evidence="7 9" id="KW-1133">Transmembrane helix</keyword>
<evidence type="ECO:0000313" key="13">
    <source>
        <dbReference type="Proteomes" id="UP000215559"/>
    </source>
</evidence>
<evidence type="ECO:0000256" key="8">
    <source>
        <dbReference type="ARBA" id="ARBA00023136"/>
    </source>
</evidence>
<dbReference type="HAMAP" id="MF_00161">
    <property type="entry name" value="LspA"/>
    <property type="match status" value="1"/>
</dbReference>
<keyword evidence="8 9" id="KW-0472">Membrane</keyword>
<dbReference type="EMBL" id="NOZP01000142">
    <property type="protein sequence ID" value="OYD14692.1"/>
    <property type="molecule type" value="Genomic_DNA"/>
</dbReference>
<comment type="caution">
    <text evidence="9">Lacks conserved residue(s) required for the propagation of feature annotation.</text>
</comment>
<dbReference type="UniPathway" id="UPA00665"/>
<evidence type="ECO:0000256" key="11">
    <source>
        <dbReference type="RuleBase" id="RU004181"/>
    </source>
</evidence>
<dbReference type="Pfam" id="PF01252">
    <property type="entry name" value="Peptidase_A8"/>
    <property type="match status" value="1"/>
</dbReference>
<dbReference type="GO" id="GO:0006508">
    <property type="term" value="P:proteolysis"/>
    <property type="evidence" value="ECO:0007669"/>
    <property type="project" value="UniProtKB-KW"/>
</dbReference>
<accession>A0A235BR70</accession>
<evidence type="ECO:0000313" key="12">
    <source>
        <dbReference type="EMBL" id="OYD14692.1"/>
    </source>
</evidence>
<sequence>MTRRFFVWAAILSLFFDQVSKVMAYGLLHEHVPLRVLGNVLRFSLTSNPQGLFGLSFGPPIIYFLLPVLGIGLVVYFALRSPDCWLATAYGMILGGAIGNLVDRVRLGYVIDFIDIGIRRCRWYTFNLADAFVIIGILLLLGREIFARRKGMSG</sequence>
<feature type="transmembrane region" description="Helical" evidence="9">
    <location>
        <begin position="84"/>
        <end position="102"/>
    </location>
</feature>
<keyword evidence="2 9" id="KW-1003">Cell membrane</keyword>
<feature type="active site" evidence="9">
    <location>
        <position position="112"/>
    </location>
</feature>
<evidence type="ECO:0000256" key="2">
    <source>
        <dbReference type="ARBA" id="ARBA00022475"/>
    </source>
</evidence>
<comment type="caution">
    <text evidence="12">The sequence shown here is derived from an EMBL/GenBank/DDBJ whole genome shotgun (WGS) entry which is preliminary data.</text>
</comment>
<comment type="function">
    <text evidence="9 10">This protein specifically catalyzes the removal of signal peptides from prolipoproteins.</text>
</comment>
<dbReference type="PANTHER" id="PTHR33695">
    <property type="entry name" value="LIPOPROTEIN SIGNAL PEPTIDASE"/>
    <property type="match status" value="1"/>
</dbReference>
<protein>
    <recommendedName>
        <fullName evidence="9">Lipoprotein signal peptidase</fullName>
        <ecNumber evidence="9">3.4.23.36</ecNumber>
    </recommendedName>
    <alternativeName>
        <fullName evidence="9">Prolipoprotein signal peptidase</fullName>
    </alternativeName>
    <alternativeName>
        <fullName evidence="9">Signal peptidase II</fullName>
        <shortName evidence="9">SPase II</shortName>
    </alternativeName>
</protein>
<proteinExistence type="inferred from homology"/>
<feature type="transmembrane region" description="Helical" evidence="9">
    <location>
        <begin position="61"/>
        <end position="79"/>
    </location>
</feature>
<comment type="subcellular location">
    <subcellularLocation>
        <location evidence="9">Cell membrane</location>
        <topology evidence="9">Multi-pass membrane protein</topology>
    </subcellularLocation>
</comment>
<keyword evidence="6 9" id="KW-0378">Hydrolase</keyword>
<dbReference type="NCBIfam" id="TIGR00077">
    <property type="entry name" value="lspA"/>
    <property type="match status" value="1"/>
</dbReference>